<evidence type="ECO:0000256" key="1">
    <source>
        <dbReference type="SAM" id="MobiDB-lite"/>
    </source>
</evidence>
<dbReference type="GO" id="GO:0007018">
    <property type="term" value="P:microtubule-based movement"/>
    <property type="evidence" value="ECO:0007669"/>
    <property type="project" value="TreeGrafter"/>
</dbReference>
<dbReference type="CDD" id="cd21456">
    <property type="entry name" value="DLC-like_SpDlc1-like"/>
    <property type="match status" value="1"/>
</dbReference>
<sequence>MAHLLRKVKSTFHARVYNDSKDTIAYEGQAKTRPWIGADAHAVAHAHAEAEIRAPHAQATTAPSLFCSNHNTTTSSSNSPDLSIRPSPRRLQKPRSGIITAIPRTPSTQQLYDLPGRTRTGVTNPEHLHTFSPFRRRLVHKASTFSLRNKRWTRGRFSTSTPRSRAQEAAREEERIKESILLDEEGTAIVEATYQRPQAIPSAPAAVTIAQGQTIVDRPVRERDWERNQATQENIHDQRRSFTITSSIPTIRPASTTSSTQTEVEQGKAQRKDSSRSKVSGARQDTTSLGDSQDLIKVMASELSAPPVPYTRLKEITESACETALSGVTSYSHADTESWNTTIINNILGALVAETTQQSTTSGSTSGQPQFKYVVNSTIIQHAGSTASATPGEEPSKKISGRRGMHAASGAYWNNEKDGMWSFKYPGADSKGLDVVVGVIWVWVG</sequence>
<keyword evidence="3" id="KW-1185">Reference proteome</keyword>
<feature type="region of interest" description="Disordered" evidence="1">
    <location>
        <begin position="229"/>
        <end position="292"/>
    </location>
</feature>
<dbReference type="Proteomes" id="UP000027920">
    <property type="component" value="Unassembled WGS sequence"/>
</dbReference>
<dbReference type="OrthoDB" id="10059120at2759"/>
<evidence type="ECO:0000313" key="2">
    <source>
        <dbReference type="EMBL" id="KEF56111.1"/>
    </source>
</evidence>
<comment type="caution">
    <text evidence="2">The sequence shown here is derived from an EMBL/GenBank/DDBJ whole genome shotgun (WGS) entry which is preliminary data.</text>
</comment>
<dbReference type="GeneID" id="25282605"/>
<organism evidence="2 3">
    <name type="scientific">Exophiala aquamarina CBS 119918</name>
    <dbReference type="NCBI Taxonomy" id="1182545"/>
    <lineage>
        <taxon>Eukaryota</taxon>
        <taxon>Fungi</taxon>
        <taxon>Dikarya</taxon>
        <taxon>Ascomycota</taxon>
        <taxon>Pezizomycotina</taxon>
        <taxon>Eurotiomycetes</taxon>
        <taxon>Chaetothyriomycetidae</taxon>
        <taxon>Chaetothyriales</taxon>
        <taxon>Herpotrichiellaceae</taxon>
        <taxon>Exophiala</taxon>
    </lineage>
</organism>
<dbReference type="HOGENOM" id="CLU_049911_0_0_1"/>
<dbReference type="RefSeq" id="XP_013258701.1">
    <property type="nucleotide sequence ID" value="XM_013403247.1"/>
</dbReference>
<dbReference type="InterPro" id="IPR005334">
    <property type="entry name" value="Tctex-1-like"/>
</dbReference>
<dbReference type="GO" id="GO:0005737">
    <property type="term" value="C:cytoplasm"/>
    <property type="evidence" value="ECO:0007669"/>
    <property type="project" value="TreeGrafter"/>
</dbReference>
<protein>
    <recommendedName>
        <fullName evidence="4">Dynein light chain, cytosolic</fullName>
    </recommendedName>
</protein>
<dbReference type="InterPro" id="IPR038586">
    <property type="entry name" value="Tctex-1-like_sf"/>
</dbReference>
<gene>
    <name evidence="2" type="ORF">A1O9_07692</name>
</gene>
<dbReference type="AlphaFoldDB" id="A0A072P8A0"/>
<dbReference type="PANTHER" id="PTHR21255">
    <property type="entry name" value="T-COMPLEX-ASSOCIATED-TESTIS-EXPRESSED 1/ DYNEIN LIGHT CHAIN"/>
    <property type="match status" value="1"/>
</dbReference>
<dbReference type="EMBL" id="AMGV01000006">
    <property type="protein sequence ID" value="KEF56111.1"/>
    <property type="molecule type" value="Genomic_DNA"/>
</dbReference>
<proteinExistence type="predicted"/>
<reference evidence="2 3" key="1">
    <citation type="submission" date="2013-03" db="EMBL/GenBank/DDBJ databases">
        <title>The Genome Sequence of Exophiala aquamarina CBS 119918.</title>
        <authorList>
            <consortium name="The Broad Institute Genomics Platform"/>
            <person name="Cuomo C."/>
            <person name="de Hoog S."/>
            <person name="Gorbushina A."/>
            <person name="Walker B."/>
            <person name="Young S.K."/>
            <person name="Zeng Q."/>
            <person name="Gargeya S."/>
            <person name="Fitzgerald M."/>
            <person name="Haas B."/>
            <person name="Abouelleil A."/>
            <person name="Allen A.W."/>
            <person name="Alvarado L."/>
            <person name="Arachchi H.M."/>
            <person name="Berlin A.M."/>
            <person name="Chapman S.B."/>
            <person name="Gainer-Dewar J."/>
            <person name="Goldberg J."/>
            <person name="Griggs A."/>
            <person name="Gujja S."/>
            <person name="Hansen M."/>
            <person name="Howarth C."/>
            <person name="Imamovic A."/>
            <person name="Ireland A."/>
            <person name="Larimer J."/>
            <person name="McCowan C."/>
            <person name="Murphy C."/>
            <person name="Pearson M."/>
            <person name="Poon T.W."/>
            <person name="Priest M."/>
            <person name="Roberts A."/>
            <person name="Saif S."/>
            <person name="Shea T."/>
            <person name="Sisk P."/>
            <person name="Sykes S."/>
            <person name="Wortman J."/>
            <person name="Nusbaum C."/>
            <person name="Birren B."/>
        </authorList>
    </citation>
    <scope>NUCLEOTIDE SEQUENCE [LARGE SCALE GENOMIC DNA]</scope>
    <source>
        <strain evidence="2 3">CBS 119918</strain>
    </source>
</reference>
<dbReference type="Gene3D" id="3.30.1140.40">
    <property type="entry name" value="Tctex-1"/>
    <property type="match status" value="1"/>
</dbReference>
<feature type="compositionally biased region" description="Basic and acidic residues" evidence="1">
    <location>
        <begin position="265"/>
        <end position="276"/>
    </location>
</feature>
<feature type="region of interest" description="Disordered" evidence="1">
    <location>
        <begin position="384"/>
        <end position="403"/>
    </location>
</feature>
<feature type="compositionally biased region" description="Low complexity" evidence="1">
    <location>
        <begin position="68"/>
        <end position="79"/>
    </location>
</feature>
<accession>A0A072P8A0</accession>
<evidence type="ECO:0008006" key="4">
    <source>
        <dbReference type="Google" id="ProtNLM"/>
    </source>
</evidence>
<dbReference type="STRING" id="1182545.A0A072P8A0"/>
<feature type="region of interest" description="Disordered" evidence="1">
    <location>
        <begin position="64"/>
        <end position="127"/>
    </location>
</feature>
<dbReference type="PANTHER" id="PTHR21255:SF4">
    <property type="entry name" value="DYNEIN LIGHT CHAIN TCTEX-TYPE"/>
    <property type="match status" value="1"/>
</dbReference>
<evidence type="ECO:0000313" key="3">
    <source>
        <dbReference type="Proteomes" id="UP000027920"/>
    </source>
</evidence>
<dbReference type="GO" id="GO:0045505">
    <property type="term" value="F:dynein intermediate chain binding"/>
    <property type="evidence" value="ECO:0007669"/>
    <property type="project" value="TreeGrafter"/>
</dbReference>
<dbReference type="Pfam" id="PF03645">
    <property type="entry name" value="Tctex-1"/>
    <property type="match status" value="1"/>
</dbReference>
<name>A0A072P8A0_9EURO</name>
<dbReference type="GO" id="GO:0005868">
    <property type="term" value="C:cytoplasmic dynein complex"/>
    <property type="evidence" value="ECO:0007669"/>
    <property type="project" value="TreeGrafter"/>
</dbReference>
<dbReference type="VEuPathDB" id="FungiDB:A1O9_07692"/>